<accession>A0A0K2T7S9</accession>
<proteinExistence type="predicted"/>
<sequence length="92" mass="10569">MSQFMIDTVYDMNMPLLFLSFSSREGPPVIYNLLRLKFRRKCNEAMGYDGICSEGTLIKDLNIDRLCTREKYDMKGFIPLWFFGSTGSSGCS</sequence>
<dbReference type="AlphaFoldDB" id="A0A0K2T7S9"/>
<protein>
    <submittedName>
        <fullName evidence="1">Uncharacterized protein</fullName>
    </submittedName>
</protein>
<reference evidence="1" key="1">
    <citation type="submission" date="2014-05" db="EMBL/GenBank/DDBJ databases">
        <authorList>
            <person name="Chronopoulou M."/>
        </authorList>
    </citation>
    <scope>NUCLEOTIDE SEQUENCE</scope>
    <source>
        <tissue evidence="1">Whole organism</tissue>
    </source>
</reference>
<dbReference type="EMBL" id="HACA01004793">
    <property type="protein sequence ID" value="CDW22154.1"/>
    <property type="molecule type" value="Transcribed_RNA"/>
</dbReference>
<organism evidence="1">
    <name type="scientific">Lepeophtheirus salmonis</name>
    <name type="common">Salmon louse</name>
    <name type="synonym">Caligus salmonis</name>
    <dbReference type="NCBI Taxonomy" id="72036"/>
    <lineage>
        <taxon>Eukaryota</taxon>
        <taxon>Metazoa</taxon>
        <taxon>Ecdysozoa</taxon>
        <taxon>Arthropoda</taxon>
        <taxon>Crustacea</taxon>
        <taxon>Multicrustacea</taxon>
        <taxon>Hexanauplia</taxon>
        <taxon>Copepoda</taxon>
        <taxon>Siphonostomatoida</taxon>
        <taxon>Caligidae</taxon>
        <taxon>Lepeophtheirus</taxon>
    </lineage>
</organism>
<evidence type="ECO:0000313" key="1">
    <source>
        <dbReference type="EMBL" id="CDW22154.1"/>
    </source>
</evidence>
<name>A0A0K2T7S9_LEPSM</name>